<proteinExistence type="predicted"/>
<evidence type="ECO:0000256" key="2">
    <source>
        <dbReference type="PROSITE-ProRule" id="PRU01161"/>
    </source>
</evidence>
<evidence type="ECO:0000313" key="6">
    <source>
        <dbReference type="Proteomes" id="UP000276215"/>
    </source>
</evidence>
<feature type="region of interest" description="Disordered" evidence="3">
    <location>
        <begin position="1"/>
        <end position="101"/>
    </location>
</feature>
<dbReference type="EMBL" id="ML120526">
    <property type="protein sequence ID" value="RPA90417.1"/>
    <property type="molecule type" value="Genomic_DNA"/>
</dbReference>
<dbReference type="PANTHER" id="PTHR24185">
    <property type="entry name" value="CALCIUM-INDEPENDENT PHOSPHOLIPASE A2-GAMMA"/>
    <property type="match status" value="1"/>
</dbReference>
<sequence>MSSTNRGSRGLIYDPATGTYMRPRKSSQTVPPPLPPKETDPSYSAEYISSPITKETHQVAELEGDVDVGGLSLEDTPGESPFKSERRREKRAKRQPRKKRQLRILSLDGGGIRGYSTLVILQELMHQIYVQTHDGKGPRTPADLPRPCDYFDLIGGTGTGGLIALMLGRMRMDVESCKEYYVQLTRYVFITDKTVLGVPYGKTLFKASRLEEAIRHCVRESTKFDSDKIIPHSPPPTSPPAMTHKRSGSWADRISPIRRRASSLDRDQSRGRRGSSGTRKAGDPEAPLFDNRPGRCRTFVTAVYKGTPPKSTAPPALLRTYPSAAESVPSYNCTIWQAGRATSAIEFAFKPISIEQNTFLDEGSGIYNPAMQALEEARNNEFPGDKISVFVSVGTGKRHDALARAQDHHRSHSHGRHHGNHSSVSLSQQKAPWWEGLISTPFEDFSEARKRLYLKVDDCERVHRILVDGEEGGRPGLAKMGVPREDYYRFNVEVGVGEFALNEWNRLTEVSTGTRRYLGQRETSNLVRECASKLVRIDQANTASAEEPSFMRDRIDKKTAPSQNSSPPRRQKPSQPQPQNIAELSADHDNPPTDWTSSADTTASSPSQVSLQETHPAYRISMPDHRQHIPQSPTSDGRPQHYQPMMAPGVQVEKDVAPPQLPPKPPNAGGGGSGGPLYHQEHPYYRMRETPLSMPNPEIRVTSPTTVAGGDSDEERRGGVPVGGGRRRRRRGTGGS</sequence>
<dbReference type="InterPro" id="IPR016035">
    <property type="entry name" value="Acyl_Trfase/lysoPLipase"/>
</dbReference>
<feature type="compositionally biased region" description="Low complexity" evidence="3">
    <location>
        <begin position="561"/>
        <end position="580"/>
    </location>
</feature>
<dbReference type="PROSITE" id="PS51635">
    <property type="entry name" value="PNPLA"/>
    <property type="match status" value="1"/>
</dbReference>
<dbReference type="PANTHER" id="PTHR24185:SF4">
    <property type="entry name" value="SERINE HYDROLASE, PUTATIVE (AFU_ORTHOLOGUE AFUA_2G07870)-RELATED"/>
    <property type="match status" value="1"/>
</dbReference>
<feature type="region of interest" description="Disordered" evidence="3">
    <location>
        <begin position="541"/>
        <end position="736"/>
    </location>
</feature>
<evidence type="ECO:0000256" key="3">
    <source>
        <dbReference type="SAM" id="MobiDB-lite"/>
    </source>
</evidence>
<feature type="compositionally biased region" description="Low complexity" evidence="3">
    <location>
        <begin position="592"/>
        <end position="607"/>
    </location>
</feature>
<evidence type="ECO:0000259" key="4">
    <source>
        <dbReference type="PROSITE" id="PS51635"/>
    </source>
</evidence>
<protein>
    <submittedName>
        <fullName evidence="5">FabD/lysophospholipase-like protein</fullName>
    </submittedName>
</protein>
<keyword evidence="6" id="KW-1185">Reference proteome</keyword>
<feature type="compositionally biased region" description="Basic and acidic residues" evidence="3">
    <location>
        <begin position="549"/>
        <end position="559"/>
    </location>
</feature>
<accession>A0A3N4IZJ1</accession>
<dbReference type="InterPro" id="IPR002641">
    <property type="entry name" value="PNPLA_dom"/>
</dbReference>
<feature type="compositionally biased region" description="Basic and acidic residues" evidence="3">
    <location>
        <begin position="679"/>
        <end position="689"/>
    </location>
</feature>
<dbReference type="STRING" id="1336337.A0A3N4IZJ1"/>
<feature type="region of interest" description="Disordered" evidence="3">
    <location>
        <begin position="401"/>
        <end position="426"/>
    </location>
</feature>
<dbReference type="GO" id="GO:0046486">
    <property type="term" value="P:glycerolipid metabolic process"/>
    <property type="evidence" value="ECO:0007669"/>
    <property type="project" value="UniProtKB-ARBA"/>
</dbReference>
<dbReference type="OrthoDB" id="630895at2759"/>
<dbReference type="Pfam" id="PF01734">
    <property type="entry name" value="Patatin"/>
    <property type="match status" value="1"/>
</dbReference>
<dbReference type="GO" id="GO:0016020">
    <property type="term" value="C:membrane"/>
    <property type="evidence" value="ECO:0007669"/>
    <property type="project" value="TreeGrafter"/>
</dbReference>
<name>A0A3N4IZJ1_9PEZI</name>
<feature type="domain" description="PNPLA" evidence="4">
    <location>
        <begin position="105"/>
        <end position="374"/>
    </location>
</feature>
<feature type="region of interest" description="Disordered" evidence="3">
    <location>
        <begin position="225"/>
        <end position="291"/>
    </location>
</feature>
<reference evidence="5 6" key="1">
    <citation type="journal article" date="2018" name="Nat. Ecol. Evol.">
        <title>Pezizomycetes genomes reveal the molecular basis of ectomycorrhizal truffle lifestyle.</title>
        <authorList>
            <person name="Murat C."/>
            <person name="Payen T."/>
            <person name="Noel B."/>
            <person name="Kuo A."/>
            <person name="Morin E."/>
            <person name="Chen J."/>
            <person name="Kohler A."/>
            <person name="Krizsan K."/>
            <person name="Balestrini R."/>
            <person name="Da Silva C."/>
            <person name="Montanini B."/>
            <person name="Hainaut M."/>
            <person name="Levati E."/>
            <person name="Barry K.W."/>
            <person name="Belfiori B."/>
            <person name="Cichocki N."/>
            <person name="Clum A."/>
            <person name="Dockter R.B."/>
            <person name="Fauchery L."/>
            <person name="Guy J."/>
            <person name="Iotti M."/>
            <person name="Le Tacon F."/>
            <person name="Lindquist E.A."/>
            <person name="Lipzen A."/>
            <person name="Malagnac F."/>
            <person name="Mello A."/>
            <person name="Molinier V."/>
            <person name="Miyauchi S."/>
            <person name="Poulain J."/>
            <person name="Riccioni C."/>
            <person name="Rubini A."/>
            <person name="Sitrit Y."/>
            <person name="Splivallo R."/>
            <person name="Traeger S."/>
            <person name="Wang M."/>
            <person name="Zifcakova L."/>
            <person name="Wipf D."/>
            <person name="Zambonelli A."/>
            <person name="Paolocci F."/>
            <person name="Nowrousian M."/>
            <person name="Ottonello S."/>
            <person name="Baldrian P."/>
            <person name="Spatafora J.W."/>
            <person name="Henrissat B."/>
            <person name="Nagy L.G."/>
            <person name="Aury J.M."/>
            <person name="Wincker P."/>
            <person name="Grigoriev I.V."/>
            <person name="Bonfante P."/>
            <person name="Martin F.M."/>
        </authorList>
    </citation>
    <scope>NUCLEOTIDE SEQUENCE [LARGE SCALE GENOMIC DNA]</scope>
    <source>
        <strain evidence="5 6">120613-1</strain>
    </source>
</reference>
<feature type="short sequence motif" description="GXGXXG" evidence="2">
    <location>
        <begin position="109"/>
        <end position="114"/>
    </location>
</feature>
<feature type="compositionally biased region" description="Basic residues" evidence="3">
    <location>
        <begin position="409"/>
        <end position="420"/>
    </location>
</feature>
<organism evidence="5 6">
    <name type="scientific">Choiromyces venosus 120613-1</name>
    <dbReference type="NCBI Taxonomy" id="1336337"/>
    <lineage>
        <taxon>Eukaryota</taxon>
        <taxon>Fungi</taxon>
        <taxon>Dikarya</taxon>
        <taxon>Ascomycota</taxon>
        <taxon>Pezizomycotina</taxon>
        <taxon>Pezizomycetes</taxon>
        <taxon>Pezizales</taxon>
        <taxon>Tuberaceae</taxon>
        <taxon>Choiromyces</taxon>
    </lineage>
</organism>
<gene>
    <name evidence="5" type="ORF">L873DRAFT_1717919</name>
</gene>
<dbReference type="GO" id="GO:0019369">
    <property type="term" value="P:arachidonate metabolic process"/>
    <property type="evidence" value="ECO:0007669"/>
    <property type="project" value="TreeGrafter"/>
</dbReference>
<dbReference type="SUPFAM" id="SSF52151">
    <property type="entry name" value="FabD/lysophospholipase-like"/>
    <property type="match status" value="1"/>
</dbReference>
<keyword evidence="1" id="KW-0443">Lipid metabolism</keyword>
<feature type="compositionally biased region" description="Basic residues" evidence="3">
    <location>
        <begin position="88"/>
        <end position="101"/>
    </location>
</feature>
<dbReference type="AlphaFoldDB" id="A0A3N4IZJ1"/>
<feature type="compositionally biased region" description="Basic residues" evidence="3">
    <location>
        <begin position="725"/>
        <end position="736"/>
    </location>
</feature>
<evidence type="ECO:0000313" key="5">
    <source>
        <dbReference type="EMBL" id="RPA90417.1"/>
    </source>
</evidence>
<dbReference type="Gene3D" id="3.40.1090.10">
    <property type="entry name" value="Cytosolic phospholipase A2 catalytic domain"/>
    <property type="match status" value="1"/>
</dbReference>
<evidence type="ECO:0000256" key="1">
    <source>
        <dbReference type="ARBA" id="ARBA00023098"/>
    </source>
</evidence>
<dbReference type="Proteomes" id="UP000276215">
    <property type="component" value="Unassembled WGS sequence"/>
</dbReference>
<comment type="caution">
    <text evidence="2">Lacks conserved residue(s) required for the propagation of feature annotation.</text>
</comment>
<dbReference type="GO" id="GO:0047499">
    <property type="term" value="F:calcium-independent phospholipase A2 activity"/>
    <property type="evidence" value="ECO:0007669"/>
    <property type="project" value="TreeGrafter"/>
</dbReference>